<dbReference type="SUPFAM" id="SSF54189">
    <property type="entry name" value="Ribosomal proteins S24e, L23 and L15e"/>
    <property type="match status" value="1"/>
</dbReference>
<keyword evidence="3" id="KW-0687">Ribonucleoprotein</keyword>
<reference evidence="6" key="1">
    <citation type="submission" date="2023-05" db="EMBL/GenBank/DDBJ databases">
        <title>Nepenthes gracilis genome sequencing.</title>
        <authorList>
            <person name="Fukushima K."/>
        </authorList>
    </citation>
    <scope>NUCLEOTIDE SEQUENCE</scope>
    <source>
        <strain evidence="6">SING2019-196</strain>
    </source>
</reference>
<evidence type="ECO:0000256" key="1">
    <source>
        <dbReference type="ARBA" id="ARBA00006700"/>
    </source>
</evidence>
<dbReference type="PANTHER" id="PTHR12059:SF5">
    <property type="entry name" value="LARGE RIBOSOMAL SUBUNIT PROTEIN UL23M"/>
    <property type="match status" value="1"/>
</dbReference>
<dbReference type="InterPro" id="IPR012677">
    <property type="entry name" value="Nucleotide-bd_a/b_plait_sf"/>
</dbReference>
<evidence type="ECO:0000256" key="5">
    <source>
        <dbReference type="SAM" id="MobiDB-lite"/>
    </source>
</evidence>
<dbReference type="InterPro" id="IPR013025">
    <property type="entry name" value="Ribosomal_uL23-like"/>
</dbReference>
<dbReference type="Pfam" id="PF00276">
    <property type="entry name" value="Ribosomal_L23"/>
    <property type="match status" value="1"/>
</dbReference>
<evidence type="ECO:0000256" key="4">
    <source>
        <dbReference type="ARBA" id="ARBA00039977"/>
    </source>
</evidence>
<dbReference type="Proteomes" id="UP001279734">
    <property type="component" value="Unassembled WGS sequence"/>
</dbReference>
<gene>
    <name evidence="6" type="ORF">Nepgr_016311</name>
</gene>
<sequence>MELDDLLSFSMERCSNYHYQTTIYGWWLLIDNCLRRATGRKITLDWLAPTRLFLRSCEAQAIQGKRKGDMGSRLGKRVVHFANLPIKLLMPSSFTNITEIALKTIPSASKIEIKRVLESLYGFEVDKVRTLNMDGKKKKRGGLLLAKPDYKKAYITLKSPLSISPDLFPIKIIQEEKRAMNKQSKTTIVEEGEKKSHWLDAKDRDRFKPEKSPPRRGNRSEETAKFPWSSMTAAARVVSRKFGHFCSEFLELKFSSIDGGWPTISKALGVQKKDWSVYAQQMLAFMESILAREEVLENSDLLSGKDDSEMLEALLGPSWEVWDKVVNVLSTTDEDERLAIRAEKLLEYPQVQKGVK</sequence>
<comment type="caution">
    <text evidence="6">The sequence shown here is derived from an EMBL/GenBank/DDBJ whole genome shotgun (WGS) entry which is preliminary data.</text>
</comment>
<protein>
    <recommendedName>
        <fullName evidence="4">Large ribosomal subunit protein uL23m</fullName>
    </recommendedName>
</protein>
<comment type="similarity">
    <text evidence="1">Belongs to the universal ribosomal protein uL23 family.</text>
</comment>
<name>A0AAD3SPG3_NEPGR</name>
<dbReference type="GO" id="GO:0032543">
    <property type="term" value="P:mitochondrial translation"/>
    <property type="evidence" value="ECO:0007669"/>
    <property type="project" value="TreeGrafter"/>
</dbReference>
<dbReference type="GO" id="GO:0003735">
    <property type="term" value="F:structural constituent of ribosome"/>
    <property type="evidence" value="ECO:0007669"/>
    <property type="project" value="InterPro"/>
</dbReference>
<evidence type="ECO:0000313" key="6">
    <source>
        <dbReference type="EMBL" id="GMH14470.1"/>
    </source>
</evidence>
<evidence type="ECO:0000256" key="2">
    <source>
        <dbReference type="ARBA" id="ARBA00022980"/>
    </source>
</evidence>
<proteinExistence type="inferred from homology"/>
<evidence type="ECO:0000256" key="3">
    <source>
        <dbReference type="ARBA" id="ARBA00023274"/>
    </source>
</evidence>
<dbReference type="InterPro" id="IPR012678">
    <property type="entry name" value="Ribosomal_uL23/eL15/eS24_sf"/>
</dbReference>
<dbReference type="FunFam" id="3.30.70.330:FF:000436">
    <property type="entry name" value="50S ribosomal protein L23"/>
    <property type="match status" value="1"/>
</dbReference>
<dbReference type="GO" id="GO:0005762">
    <property type="term" value="C:mitochondrial large ribosomal subunit"/>
    <property type="evidence" value="ECO:0007669"/>
    <property type="project" value="TreeGrafter"/>
</dbReference>
<dbReference type="Gene3D" id="3.30.70.330">
    <property type="match status" value="1"/>
</dbReference>
<keyword evidence="2" id="KW-0689">Ribosomal protein</keyword>
<dbReference type="PANTHER" id="PTHR12059">
    <property type="entry name" value="RIBOSOMAL PROTEIN L23-RELATED"/>
    <property type="match status" value="1"/>
</dbReference>
<keyword evidence="7" id="KW-1185">Reference proteome</keyword>
<dbReference type="AlphaFoldDB" id="A0AAD3SPG3"/>
<organism evidence="6 7">
    <name type="scientific">Nepenthes gracilis</name>
    <name type="common">Slender pitcher plant</name>
    <dbReference type="NCBI Taxonomy" id="150966"/>
    <lineage>
        <taxon>Eukaryota</taxon>
        <taxon>Viridiplantae</taxon>
        <taxon>Streptophyta</taxon>
        <taxon>Embryophyta</taxon>
        <taxon>Tracheophyta</taxon>
        <taxon>Spermatophyta</taxon>
        <taxon>Magnoliopsida</taxon>
        <taxon>eudicotyledons</taxon>
        <taxon>Gunneridae</taxon>
        <taxon>Pentapetalae</taxon>
        <taxon>Caryophyllales</taxon>
        <taxon>Nepenthaceae</taxon>
        <taxon>Nepenthes</taxon>
    </lineage>
</organism>
<dbReference type="GO" id="GO:0003729">
    <property type="term" value="F:mRNA binding"/>
    <property type="evidence" value="ECO:0007669"/>
    <property type="project" value="UniProtKB-ARBA"/>
</dbReference>
<dbReference type="EMBL" id="BSYO01000014">
    <property type="protein sequence ID" value="GMH14470.1"/>
    <property type="molecule type" value="Genomic_DNA"/>
</dbReference>
<feature type="region of interest" description="Disordered" evidence="5">
    <location>
        <begin position="200"/>
        <end position="224"/>
    </location>
</feature>
<evidence type="ECO:0000313" key="7">
    <source>
        <dbReference type="Proteomes" id="UP001279734"/>
    </source>
</evidence>
<accession>A0AAD3SPG3</accession>